<dbReference type="Gene3D" id="1.10.510.10">
    <property type="entry name" value="Transferase(Phosphotransferase) domain 1"/>
    <property type="match status" value="1"/>
</dbReference>
<organism evidence="12 13">
    <name type="scientific">Umbelopsis ramanniana AG</name>
    <dbReference type="NCBI Taxonomy" id="1314678"/>
    <lineage>
        <taxon>Eukaryota</taxon>
        <taxon>Fungi</taxon>
        <taxon>Fungi incertae sedis</taxon>
        <taxon>Mucoromycota</taxon>
        <taxon>Mucoromycotina</taxon>
        <taxon>Umbelopsidomycetes</taxon>
        <taxon>Umbelopsidales</taxon>
        <taxon>Umbelopsidaceae</taxon>
        <taxon>Umbelopsis</taxon>
    </lineage>
</organism>
<evidence type="ECO:0000256" key="9">
    <source>
        <dbReference type="RuleBase" id="RU000304"/>
    </source>
</evidence>
<evidence type="ECO:0000256" key="7">
    <source>
        <dbReference type="ARBA" id="ARBA00038035"/>
    </source>
</evidence>
<dbReference type="RefSeq" id="XP_051441858.1">
    <property type="nucleotide sequence ID" value="XM_051591234.1"/>
</dbReference>
<feature type="compositionally biased region" description="Low complexity" evidence="10">
    <location>
        <begin position="131"/>
        <end position="155"/>
    </location>
</feature>
<dbReference type="InterPro" id="IPR011009">
    <property type="entry name" value="Kinase-like_dom_sf"/>
</dbReference>
<evidence type="ECO:0000313" key="13">
    <source>
        <dbReference type="Proteomes" id="UP001206595"/>
    </source>
</evidence>
<dbReference type="GO" id="GO:0004708">
    <property type="term" value="F:MAP kinase kinase activity"/>
    <property type="evidence" value="ECO:0007669"/>
    <property type="project" value="UniProtKB-ARBA"/>
</dbReference>
<dbReference type="PANTHER" id="PTHR47448">
    <property type="entry name" value="DUAL SPECIFICITY MITOGEN-ACTIVATED PROTEIN KINASE KINASE DSOR1-LIKE PROTEIN"/>
    <property type="match status" value="1"/>
</dbReference>
<evidence type="ECO:0000256" key="5">
    <source>
        <dbReference type="ARBA" id="ARBA00022777"/>
    </source>
</evidence>
<reference evidence="12" key="2">
    <citation type="journal article" date="2022" name="Proc. Natl. Acad. Sci. U.S.A.">
        <title>Diploid-dominant life cycles characterize the early evolution of Fungi.</title>
        <authorList>
            <person name="Amses K.R."/>
            <person name="Simmons D.R."/>
            <person name="Longcore J.E."/>
            <person name="Mondo S.J."/>
            <person name="Seto K."/>
            <person name="Jeronimo G.H."/>
            <person name="Bonds A.E."/>
            <person name="Quandt C.A."/>
            <person name="Davis W.J."/>
            <person name="Chang Y."/>
            <person name="Federici B.A."/>
            <person name="Kuo A."/>
            <person name="LaButti K."/>
            <person name="Pangilinan J."/>
            <person name="Andreopoulos W."/>
            <person name="Tritt A."/>
            <person name="Riley R."/>
            <person name="Hundley H."/>
            <person name="Johnson J."/>
            <person name="Lipzen A."/>
            <person name="Barry K."/>
            <person name="Lang B.F."/>
            <person name="Cuomo C.A."/>
            <person name="Buchler N.E."/>
            <person name="Grigoriev I.V."/>
            <person name="Spatafora J.W."/>
            <person name="Stajich J.E."/>
            <person name="James T.Y."/>
        </authorList>
    </citation>
    <scope>NUCLEOTIDE SEQUENCE</scope>
    <source>
        <strain evidence="12">AG</strain>
    </source>
</reference>
<evidence type="ECO:0000256" key="6">
    <source>
        <dbReference type="ARBA" id="ARBA00022840"/>
    </source>
</evidence>
<evidence type="ECO:0000256" key="4">
    <source>
        <dbReference type="ARBA" id="ARBA00022741"/>
    </source>
</evidence>
<dbReference type="PROSITE" id="PS00108">
    <property type="entry name" value="PROTEIN_KINASE_ST"/>
    <property type="match status" value="1"/>
</dbReference>
<dbReference type="GO" id="GO:0071507">
    <property type="term" value="P:pheromone response MAPK cascade"/>
    <property type="evidence" value="ECO:0007669"/>
    <property type="project" value="UniProtKB-ARBA"/>
</dbReference>
<accession>A0AAD5HBI1</accession>
<dbReference type="GeneID" id="75916577"/>
<keyword evidence="2" id="KW-0597">Phosphoprotein</keyword>
<dbReference type="InterPro" id="IPR017441">
    <property type="entry name" value="Protein_kinase_ATP_BS"/>
</dbReference>
<feature type="binding site" evidence="8">
    <location>
        <position position="105"/>
    </location>
    <ligand>
        <name>ATP</name>
        <dbReference type="ChEBI" id="CHEBI:30616"/>
    </ligand>
</feature>
<dbReference type="SMART" id="SM00220">
    <property type="entry name" value="S_TKc"/>
    <property type="match status" value="1"/>
</dbReference>
<dbReference type="GO" id="GO:0005524">
    <property type="term" value="F:ATP binding"/>
    <property type="evidence" value="ECO:0007669"/>
    <property type="project" value="UniProtKB-UniRule"/>
</dbReference>
<dbReference type="PROSITE" id="PS00107">
    <property type="entry name" value="PROTEIN_KINASE_ATP"/>
    <property type="match status" value="1"/>
</dbReference>
<feature type="region of interest" description="Disordered" evidence="10">
    <location>
        <begin position="126"/>
        <end position="180"/>
    </location>
</feature>
<dbReference type="EMBL" id="MU620948">
    <property type="protein sequence ID" value="KAI8576854.1"/>
    <property type="molecule type" value="Genomic_DNA"/>
</dbReference>
<keyword evidence="5" id="KW-0418">Kinase</keyword>
<evidence type="ECO:0000259" key="11">
    <source>
        <dbReference type="PROSITE" id="PS50011"/>
    </source>
</evidence>
<comment type="caution">
    <text evidence="12">The sequence shown here is derived from an EMBL/GenBank/DDBJ whole genome shotgun (WGS) entry which is preliminary data.</text>
</comment>
<dbReference type="Proteomes" id="UP001206595">
    <property type="component" value="Unassembled WGS sequence"/>
</dbReference>
<evidence type="ECO:0000256" key="8">
    <source>
        <dbReference type="PROSITE-ProRule" id="PRU10141"/>
    </source>
</evidence>
<evidence type="ECO:0000256" key="2">
    <source>
        <dbReference type="ARBA" id="ARBA00022553"/>
    </source>
</evidence>
<keyword evidence="3" id="KW-0808">Transferase</keyword>
<name>A0AAD5HBI1_UMBRA</name>
<reference evidence="12" key="1">
    <citation type="submission" date="2021-06" db="EMBL/GenBank/DDBJ databases">
        <authorList>
            <consortium name="DOE Joint Genome Institute"/>
            <person name="Mondo S.J."/>
            <person name="Amses K.R."/>
            <person name="Simmons D.R."/>
            <person name="Longcore J.E."/>
            <person name="Seto K."/>
            <person name="Alves G.H."/>
            <person name="Bonds A.E."/>
            <person name="Quandt C.A."/>
            <person name="Davis W.J."/>
            <person name="Chang Y."/>
            <person name="Letcher P.M."/>
            <person name="Powell M.J."/>
            <person name="Kuo A."/>
            <person name="Labutti K."/>
            <person name="Pangilinan J."/>
            <person name="Andreopoulos W."/>
            <person name="Tritt A."/>
            <person name="Riley R."/>
            <person name="Hundley H."/>
            <person name="Johnson J."/>
            <person name="Lipzen A."/>
            <person name="Barry K."/>
            <person name="Berbee M.L."/>
            <person name="Buchler N.E."/>
            <person name="Grigoriev I.V."/>
            <person name="Spatafora J.W."/>
            <person name="Stajich J.E."/>
            <person name="James T.Y."/>
        </authorList>
    </citation>
    <scope>NUCLEOTIDE SEQUENCE</scope>
    <source>
        <strain evidence="12">AG</strain>
    </source>
</reference>
<keyword evidence="1 9" id="KW-0723">Serine/threonine-protein kinase</keyword>
<sequence>MLSPKGCHTSVTLRRKRNFKNLSLQNSPIIVHPPSPTDSSGAGIKSVDGEYSGVNGQLQDLEIGLELRLDLRAEDIETLEELGAGNGGTVCKVLHKPTKTIMAKKTIYPQSLLDSPALINQIIVKTPADQPPQTTTPQASADSTSTSRPSRSVSTNVLNKTPQKPLTPSSHTDVEPTKYTNTDTSAATQFVRVHHTKHKVDPKLMVRRQIMREMQYMHDCDSKHIVSFYGAFMNDGDISMCMEYMDIGSLDRVYKKHGPIRHDVLRKIAFAVLDGLIYLYDCHRIIHRDVKPSNVLVNSIGQIKICDFGVSGPLIDSIADTFVGTSYYMSPERILGSPYSVKSDVWSFGMTLLELAIGRFPLVSEDGTSPAVFELLQRIVHEPVPTLPSNKTYSVELKSFIDICLLKDMDSRPTPADLMQHGYLLVQEKVDLQQWAKEMI</sequence>
<evidence type="ECO:0000256" key="10">
    <source>
        <dbReference type="SAM" id="MobiDB-lite"/>
    </source>
</evidence>
<dbReference type="InterPro" id="IPR050915">
    <property type="entry name" value="MAP_kinase_kinase"/>
</dbReference>
<evidence type="ECO:0000313" key="12">
    <source>
        <dbReference type="EMBL" id="KAI8576854.1"/>
    </source>
</evidence>
<dbReference type="SUPFAM" id="SSF56112">
    <property type="entry name" value="Protein kinase-like (PK-like)"/>
    <property type="match status" value="1"/>
</dbReference>
<dbReference type="Pfam" id="PF00069">
    <property type="entry name" value="Pkinase"/>
    <property type="match status" value="1"/>
</dbReference>
<protein>
    <recommendedName>
        <fullName evidence="11">Protein kinase domain-containing protein</fullName>
    </recommendedName>
</protein>
<comment type="similarity">
    <text evidence="7">Belongs to the protein kinase superfamily. STE Ser/Thr protein kinase family. MAP kinase kinase subfamily.</text>
</comment>
<proteinExistence type="inferred from homology"/>
<feature type="domain" description="Protein kinase" evidence="11">
    <location>
        <begin position="76"/>
        <end position="424"/>
    </location>
</feature>
<dbReference type="GO" id="GO:0004674">
    <property type="term" value="F:protein serine/threonine kinase activity"/>
    <property type="evidence" value="ECO:0007669"/>
    <property type="project" value="UniProtKB-KW"/>
</dbReference>
<evidence type="ECO:0000256" key="1">
    <source>
        <dbReference type="ARBA" id="ARBA00022527"/>
    </source>
</evidence>
<dbReference type="FunFam" id="1.10.510.10:FF:000921">
    <property type="entry name" value="Serine/threonine-protein kinase STE7"/>
    <property type="match status" value="1"/>
</dbReference>
<dbReference type="PROSITE" id="PS50011">
    <property type="entry name" value="PROTEIN_KINASE_DOM"/>
    <property type="match status" value="1"/>
</dbReference>
<dbReference type="AlphaFoldDB" id="A0AAD5HBI1"/>
<keyword evidence="13" id="KW-1185">Reference proteome</keyword>
<keyword evidence="6 8" id="KW-0067">ATP-binding</keyword>
<feature type="compositionally biased region" description="Polar residues" evidence="10">
    <location>
        <begin position="156"/>
        <end position="171"/>
    </location>
</feature>
<dbReference type="Gene3D" id="3.30.200.20">
    <property type="entry name" value="Phosphorylase Kinase, domain 1"/>
    <property type="match status" value="2"/>
</dbReference>
<dbReference type="InterPro" id="IPR008271">
    <property type="entry name" value="Ser/Thr_kinase_AS"/>
</dbReference>
<gene>
    <name evidence="12" type="ORF">K450DRAFT_254612</name>
</gene>
<dbReference type="InterPro" id="IPR000719">
    <property type="entry name" value="Prot_kinase_dom"/>
</dbReference>
<keyword evidence="4 8" id="KW-0547">Nucleotide-binding</keyword>
<dbReference type="PANTHER" id="PTHR47448:SF1">
    <property type="entry name" value="SERINE_THREONINE-PROTEIN KINASE STE7 HOMOLOG"/>
    <property type="match status" value="1"/>
</dbReference>
<evidence type="ECO:0000256" key="3">
    <source>
        <dbReference type="ARBA" id="ARBA00022679"/>
    </source>
</evidence>